<evidence type="ECO:0000313" key="3">
    <source>
        <dbReference type="Proteomes" id="UP000276568"/>
    </source>
</evidence>
<organism evidence="2 3">
    <name type="scientific">Absicoccus porci</name>
    <dbReference type="NCBI Taxonomy" id="2486576"/>
    <lineage>
        <taxon>Bacteria</taxon>
        <taxon>Bacillati</taxon>
        <taxon>Bacillota</taxon>
        <taxon>Erysipelotrichia</taxon>
        <taxon>Erysipelotrichales</taxon>
        <taxon>Erysipelotrichaceae</taxon>
        <taxon>Absicoccus</taxon>
    </lineage>
</organism>
<protein>
    <submittedName>
        <fullName evidence="2">SseB family protein</fullName>
    </submittedName>
</protein>
<dbReference type="AlphaFoldDB" id="A0A3N0I095"/>
<gene>
    <name evidence="2" type="ORF">EDX97_09035</name>
</gene>
<evidence type="ECO:0000313" key="2">
    <source>
        <dbReference type="EMBL" id="RNM29762.1"/>
    </source>
</evidence>
<accession>A0A3N0I095</accession>
<comment type="caution">
    <text evidence="2">The sequence shown here is derived from an EMBL/GenBank/DDBJ whole genome shotgun (WGS) entry which is preliminary data.</text>
</comment>
<reference evidence="2 3" key="1">
    <citation type="submission" date="2018-11" db="EMBL/GenBank/DDBJ databases">
        <title>Clostridium sp. nov., a member of the family Erysipelotrichaceae isolated from pig faeces.</title>
        <authorList>
            <person name="Chang Y.-H."/>
        </authorList>
    </citation>
    <scope>NUCLEOTIDE SEQUENCE [LARGE SCALE GENOMIC DNA]</scope>
    <source>
        <strain evidence="2 3">YH-panp20</strain>
    </source>
</reference>
<dbReference type="InterPro" id="IPR009839">
    <property type="entry name" value="SseB_N"/>
</dbReference>
<dbReference type="EMBL" id="RJQC01000003">
    <property type="protein sequence ID" value="RNM29762.1"/>
    <property type="molecule type" value="Genomic_DNA"/>
</dbReference>
<dbReference type="RefSeq" id="WP_128520826.1">
    <property type="nucleotide sequence ID" value="NZ_CAUWBR010000040.1"/>
</dbReference>
<dbReference type="Proteomes" id="UP000276568">
    <property type="component" value="Unassembled WGS sequence"/>
</dbReference>
<feature type="domain" description="SseB protein N-terminal" evidence="1">
    <location>
        <begin position="5"/>
        <end position="107"/>
    </location>
</feature>
<name>A0A3N0I095_9FIRM</name>
<keyword evidence="3" id="KW-1185">Reference proteome</keyword>
<sequence>MDAIKEKLQAYGQDQSEDNLVSMLETLISSSVWIPVFEDGQPDILADMDSNKFYPVFSNKEEALDEYVNVDWQQLPFVECLHEVAQNKKVHAIVVNPFTENVRLPKDIVEGLNEQFGRH</sequence>
<proteinExistence type="predicted"/>
<dbReference type="OrthoDB" id="1639333at2"/>
<evidence type="ECO:0000259" key="1">
    <source>
        <dbReference type="Pfam" id="PF07179"/>
    </source>
</evidence>
<dbReference type="Pfam" id="PF07179">
    <property type="entry name" value="SseB"/>
    <property type="match status" value="1"/>
</dbReference>